<organism evidence="2 3">
    <name type="scientific">Lactuca virosa</name>
    <dbReference type="NCBI Taxonomy" id="75947"/>
    <lineage>
        <taxon>Eukaryota</taxon>
        <taxon>Viridiplantae</taxon>
        <taxon>Streptophyta</taxon>
        <taxon>Embryophyta</taxon>
        <taxon>Tracheophyta</taxon>
        <taxon>Spermatophyta</taxon>
        <taxon>Magnoliopsida</taxon>
        <taxon>eudicotyledons</taxon>
        <taxon>Gunneridae</taxon>
        <taxon>Pentapetalae</taxon>
        <taxon>asterids</taxon>
        <taxon>campanulids</taxon>
        <taxon>Asterales</taxon>
        <taxon>Asteraceae</taxon>
        <taxon>Cichorioideae</taxon>
        <taxon>Cichorieae</taxon>
        <taxon>Lactucinae</taxon>
        <taxon>Lactuca</taxon>
    </lineage>
</organism>
<name>A0AAU9NI71_9ASTR</name>
<dbReference type="Proteomes" id="UP001157418">
    <property type="component" value="Unassembled WGS sequence"/>
</dbReference>
<sequence length="109" mass="12125">MMLPITMVSSDGIILTPKYADSLKGKYRFQPEDGVIIPLEGVLLSDLPPGKVGIYVKTFYAGDRLPTTDFMAELLQKNGVNIYELTPKVVMKVVVFEILCRSQGLEPDF</sequence>
<dbReference type="Pfam" id="PF04195">
    <property type="entry name" value="Transposase_28"/>
    <property type="match status" value="1"/>
</dbReference>
<dbReference type="InterPro" id="IPR007321">
    <property type="entry name" value="Transposase_28"/>
</dbReference>
<accession>A0AAU9NI71</accession>
<keyword evidence="3" id="KW-1185">Reference proteome</keyword>
<gene>
    <name evidence="2" type="ORF">LVIROSA_LOCUS23834</name>
</gene>
<evidence type="ECO:0000313" key="3">
    <source>
        <dbReference type="Proteomes" id="UP001157418"/>
    </source>
</evidence>
<dbReference type="AlphaFoldDB" id="A0AAU9NI71"/>
<protein>
    <recommendedName>
        <fullName evidence="1">Transposase (putative) gypsy type domain-containing protein</fullName>
    </recommendedName>
</protein>
<comment type="caution">
    <text evidence="2">The sequence shown here is derived from an EMBL/GenBank/DDBJ whole genome shotgun (WGS) entry which is preliminary data.</text>
</comment>
<evidence type="ECO:0000313" key="2">
    <source>
        <dbReference type="EMBL" id="CAH1437508.1"/>
    </source>
</evidence>
<evidence type="ECO:0000259" key="1">
    <source>
        <dbReference type="Pfam" id="PF04195"/>
    </source>
</evidence>
<feature type="domain" description="Transposase (putative) gypsy type" evidence="1">
    <location>
        <begin position="55"/>
        <end position="107"/>
    </location>
</feature>
<reference evidence="2 3" key="1">
    <citation type="submission" date="2022-01" db="EMBL/GenBank/DDBJ databases">
        <authorList>
            <person name="Xiong W."/>
            <person name="Schranz E."/>
        </authorList>
    </citation>
    <scope>NUCLEOTIDE SEQUENCE [LARGE SCALE GENOMIC DNA]</scope>
</reference>
<proteinExistence type="predicted"/>
<dbReference type="EMBL" id="CAKMRJ010004445">
    <property type="protein sequence ID" value="CAH1437508.1"/>
    <property type="molecule type" value="Genomic_DNA"/>
</dbReference>